<evidence type="ECO:0000313" key="2">
    <source>
        <dbReference type="EMBL" id="GAH47871.1"/>
    </source>
</evidence>
<proteinExistence type="predicted"/>
<dbReference type="EMBL" id="BARU01022876">
    <property type="protein sequence ID" value="GAH47871.1"/>
    <property type="molecule type" value="Genomic_DNA"/>
</dbReference>
<name>X1FQB5_9ZZZZ</name>
<keyword evidence="1" id="KW-0472">Membrane</keyword>
<protein>
    <recommendedName>
        <fullName evidence="3">NnrU domain-containing protein</fullName>
    </recommendedName>
</protein>
<evidence type="ECO:0008006" key="3">
    <source>
        <dbReference type="Google" id="ProtNLM"/>
    </source>
</evidence>
<accession>X1FQB5</accession>
<feature type="non-terminal residue" evidence="2">
    <location>
        <position position="1"/>
    </location>
</feature>
<comment type="caution">
    <text evidence="2">The sequence shown here is derived from an EMBL/GenBank/DDBJ whole genome shotgun (WGS) entry which is preliminary data.</text>
</comment>
<gene>
    <name evidence="2" type="ORF">S03H2_37204</name>
</gene>
<reference evidence="2" key="1">
    <citation type="journal article" date="2014" name="Front. Microbiol.">
        <title>High frequency of phylogenetically diverse reductive dehalogenase-homologous genes in deep subseafloor sedimentary metagenomes.</title>
        <authorList>
            <person name="Kawai M."/>
            <person name="Futagami T."/>
            <person name="Toyoda A."/>
            <person name="Takaki Y."/>
            <person name="Nishi S."/>
            <person name="Hori S."/>
            <person name="Arai W."/>
            <person name="Tsubouchi T."/>
            <person name="Morono Y."/>
            <person name="Uchiyama I."/>
            <person name="Ito T."/>
            <person name="Fujiyama A."/>
            <person name="Inagaki F."/>
            <person name="Takami H."/>
        </authorList>
    </citation>
    <scope>NUCLEOTIDE SEQUENCE</scope>
    <source>
        <strain evidence="2">Expedition CK06-06</strain>
    </source>
</reference>
<dbReference type="Gene3D" id="1.20.120.1630">
    <property type="match status" value="1"/>
</dbReference>
<organism evidence="2">
    <name type="scientific">marine sediment metagenome</name>
    <dbReference type="NCBI Taxonomy" id="412755"/>
    <lineage>
        <taxon>unclassified sequences</taxon>
        <taxon>metagenomes</taxon>
        <taxon>ecological metagenomes</taxon>
    </lineage>
</organism>
<feature type="transmembrane region" description="Helical" evidence="1">
    <location>
        <begin position="6"/>
        <end position="33"/>
    </location>
</feature>
<sequence>HPSGVAWTVFFATAPIILSSAVSFTILSVVAIVEIITLHYYGCVVEEKMLDIPKWGDEYRQYMKEVPRFNIILGTWRWVKRKRS</sequence>
<keyword evidence="1" id="KW-1133">Transmembrane helix</keyword>
<evidence type="ECO:0000256" key="1">
    <source>
        <dbReference type="SAM" id="Phobius"/>
    </source>
</evidence>
<dbReference type="AlphaFoldDB" id="X1FQB5"/>
<keyword evidence="1" id="KW-0812">Transmembrane</keyword>